<accession>A0ABR1NMB4</accession>
<name>A0ABR1NMB4_DIAER</name>
<feature type="compositionally biased region" description="Basic and acidic residues" evidence="1">
    <location>
        <begin position="59"/>
        <end position="69"/>
    </location>
</feature>
<dbReference type="InterPro" id="IPR047121">
    <property type="entry name" value="YjiB-like"/>
</dbReference>
<dbReference type="InterPro" id="IPR014710">
    <property type="entry name" value="RmlC-like_jellyroll"/>
</dbReference>
<evidence type="ECO:0000259" key="2">
    <source>
        <dbReference type="Pfam" id="PF00190"/>
    </source>
</evidence>
<proteinExistence type="predicted"/>
<dbReference type="PANTHER" id="PTHR36448:SF3">
    <property type="entry name" value="CUPIN TYPE-2 DOMAIN-CONTAINING PROTEIN"/>
    <property type="match status" value="1"/>
</dbReference>
<dbReference type="InterPro" id="IPR011051">
    <property type="entry name" value="RmlC_Cupin_sf"/>
</dbReference>
<sequence length="146" mass="15941">MTKIYDLYDSNGWEVNWIYRYGPTQPSHYHSRSHECMTVLTGKATIRFGAADTSDNLEESTRGQDREDGGVELAAEPGDVFIIPAGVAHKTYGASPATEFKLLTPGSGHGPVTAADWRKAVADVQLDGFTMMGSYPKGARSQLRTQ</sequence>
<evidence type="ECO:0000313" key="3">
    <source>
        <dbReference type="EMBL" id="KAK7706895.1"/>
    </source>
</evidence>
<dbReference type="PANTHER" id="PTHR36448">
    <property type="entry name" value="BLR7373 PROTEIN"/>
    <property type="match status" value="1"/>
</dbReference>
<evidence type="ECO:0000313" key="4">
    <source>
        <dbReference type="Proteomes" id="UP001430848"/>
    </source>
</evidence>
<reference evidence="3 4" key="1">
    <citation type="submission" date="2024-02" db="EMBL/GenBank/DDBJ databases">
        <title>De novo assembly and annotation of 12 fungi associated with fruit tree decline syndrome in Ontario, Canada.</title>
        <authorList>
            <person name="Sulman M."/>
            <person name="Ellouze W."/>
            <person name="Ilyukhin E."/>
        </authorList>
    </citation>
    <scope>NUCLEOTIDE SEQUENCE [LARGE SCALE GENOMIC DNA]</scope>
    <source>
        <strain evidence="3 4">M169</strain>
    </source>
</reference>
<keyword evidence="4" id="KW-1185">Reference proteome</keyword>
<dbReference type="EMBL" id="JAKNSF020000209">
    <property type="protein sequence ID" value="KAK7706895.1"/>
    <property type="molecule type" value="Genomic_DNA"/>
</dbReference>
<feature type="region of interest" description="Disordered" evidence="1">
    <location>
        <begin position="51"/>
        <end position="71"/>
    </location>
</feature>
<comment type="caution">
    <text evidence="3">The sequence shown here is derived from an EMBL/GenBank/DDBJ whole genome shotgun (WGS) entry which is preliminary data.</text>
</comment>
<gene>
    <name evidence="3" type="ORF">SLS63_013864</name>
</gene>
<feature type="domain" description="Cupin type-1" evidence="2">
    <location>
        <begin position="26"/>
        <end position="101"/>
    </location>
</feature>
<dbReference type="Pfam" id="PF00190">
    <property type="entry name" value="Cupin_1"/>
    <property type="match status" value="1"/>
</dbReference>
<dbReference type="SUPFAM" id="SSF51182">
    <property type="entry name" value="RmlC-like cupins"/>
    <property type="match status" value="1"/>
</dbReference>
<dbReference type="Gene3D" id="2.60.120.10">
    <property type="entry name" value="Jelly Rolls"/>
    <property type="match status" value="1"/>
</dbReference>
<dbReference type="Proteomes" id="UP001430848">
    <property type="component" value="Unassembled WGS sequence"/>
</dbReference>
<protein>
    <recommendedName>
        <fullName evidence="2">Cupin type-1 domain-containing protein</fullName>
    </recommendedName>
</protein>
<evidence type="ECO:0000256" key="1">
    <source>
        <dbReference type="SAM" id="MobiDB-lite"/>
    </source>
</evidence>
<organism evidence="3 4">
    <name type="scientific">Diaporthe eres</name>
    <name type="common">Phomopsis oblonga</name>
    <dbReference type="NCBI Taxonomy" id="83184"/>
    <lineage>
        <taxon>Eukaryota</taxon>
        <taxon>Fungi</taxon>
        <taxon>Dikarya</taxon>
        <taxon>Ascomycota</taxon>
        <taxon>Pezizomycotina</taxon>
        <taxon>Sordariomycetes</taxon>
        <taxon>Sordariomycetidae</taxon>
        <taxon>Diaporthales</taxon>
        <taxon>Diaporthaceae</taxon>
        <taxon>Diaporthe</taxon>
        <taxon>Diaporthe eres species complex</taxon>
    </lineage>
</organism>
<dbReference type="InterPro" id="IPR006045">
    <property type="entry name" value="Cupin_1"/>
</dbReference>